<dbReference type="Proteomes" id="UP000178085">
    <property type="component" value="Unassembled WGS sequence"/>
</dbReference>
<sequence>MKTNIVHHGDCVEILGSKVQKDSVGLIFADPPYNLSGNGLKWKGNKTGGDWYMVNEEWDKMTAPEYLQFTRQWIAGCYRVLKNGGALYIACSYHNIGEVMIVLKQLGFKINNIITWYKTNPMPNMTRRVFTHSTEFVIWAVKGRGWVFNYKELRRINPETQKDGSPKQMRDVWTMPLVQGKERLRDSHNRALHPTQKPEEMLKRIILASSRKGDIVLDPFLGSGTTALVAKQYGRKWIGIEKDKRYVNASLKRLARGKI</sequence>
<dbReference type="Pfam" id="PF01555">
    <property type="entry name" value="N6_N4_Mtase"/>
    <property type="match status" value="1"/>
</dbReference>
<evidence type="ECO:0000256" key="2">
    <source>
        <dbReference type="ARBA" id="ARBA00022603"/>
    </source>
</evidence>
<comment type="caution">
    <text evidence="6">The sequence shown here is derived from an EMBL/GenBank/DDBJ whole genome shotgun (WGS) entry which is preliminary data.</text>
</comment>
<dbReference type="EC" id="2.1.1.-" evidence="4"/>
<organism evidence="6 7">
    <name type="scientific">candidate division Kazan bacterium RIFCSPLOWO2_01_FULL_45_19</name>
    <dbReference type="NCBI Taxonomy" id="1798538"/>
    <lineage>
        <taxon>Bacteria</taxon>
        <taxon>Bacteria division Kazan-3B-28</taxon>
    </lineage>
</organism>
<dbReference type="PRINTS" id="PR00508">
    <property type="entry name" value="S21N4MTFRASE"/>
</dbReference>
<dbReference type="SUPFAM" id="SSF53335">
    <property type="entry name" value="S-adenosyl-L-methionine-dependent methyltransferases"/>
    <property type="match status" value="1"/>
</dbReference>
<evidence type="ECO:0000256" key="1">
    <source>
        <dbReference type="ARBA" id="ARBA00006594"/>
    </source>
</evidence>
<feature type="domain" description="DNA methylase N-4/N-6" evidence="5">
    <location>
        <begin position="25"/>
        <end position="250"/>
    </location>
</feature>
<dbReference type="AlphaFoldDB" id="A0A1F4NQM3"/>
<dbReference type="PROSITE" id="PS00092">
    <property type="entry name" value="N6_MTASE"/>
    <property type="match status" value="1"/>
</dbReference>
<keyword evidence="3" id="KW-0808">Transferase</keyword>
<dbReference type="InterPro" id="IPR002941">
    <property type="entry name" value="DNA_methylase_N4/N6"/>
</dbReference>
<dbReference type="InterPro" id="IPR029063">
    <property type="entry name" value="SAM-dependent_MTases_sf"/>
</dbReference>
<name>A0A1F4NQM3_UNCK3</name>
<evidence type="ECO:0000259" key="5">
    <source>
        <dbReference type="Pfam" id="PF01555"/>
    </source>
</evidence>
<evidence type="ECO:0000313" key="7">
    <source>
        <dbReference type="Proteomes" id="UP000178085"/>
    </source>
</evidence>
<protein>
    <recommendedName>
        <fullName evidence="4">Methyltransferase</fullName>
        <ecNumber evidence="4">2.1.1.-</ecNumber>
    </recommendedName>
</protein>
<dbReference type="GO" id="GO:0005737">
    <property type="term" value="C:cytoplasm"/>
    <property type="evidence" value="ECO:0007669"/>
    <property type="project" value="TreeGrafter"/>
</dbReference>
<dbReference type="GO" id="GO:0009007">
    <property type="term" value="F:site-specific DNA-methyltransferase (adenine-specific) activity"/>
    <property type="evidence" value="ECO:0007669"/>
    <property type="project" value="TreeGrafter"/>
</dbReference>
<accession>A0A1F4NQM3</accession>
<dbReference type="InterPro" id="IPR001091">
    <property type="entry name" value="RM_Methyltransferase"/>
</dbReference>
<dbReference type="GO" id="GO:0003677">
    <property type="term" value="F:DNA binding"/>
    <property type="evidence" value="ECO:0007669"/>
    <property type="project" value="InterPro"/>
</dbReference>
<dbReference type="PANTHER" id="PTHR13370">
    <property type="entry name" value="RNA METHYLASE-RELATED"/>
    <property type="match status" value="1"/>
</dbReference>
<dbReference type="GO" id="GO:0008170">
    <property type="term" value="F:N-methyltransferase activity"/>
    <property type="evidence" value="ECO:0007669"/>
    <property type="project" value="InterPro"/>
</dbReference>
<dbReference type="InterPro" id="IPR002052">
    <property type="entry name" value="DNA_methylase_N6_adenine_CS"/>
</dbReference>
<comment type="similarity">
    <text evidence="1 4">Belongs to the N(4)/N(6)-methyltransferase family.</text>
</comment>
<reference evidence="6 7" key="1">
    <citation type="journal article" date="2016" name="Nat. Commun.">
        <title>Thousands of microbial genomes shed light on interconnected biogeochemical processes in an aquifer system.</title>
        <authorList>
            <person name="Anantharaman K."/>
            <person name="Brown C.T."/>
            <person name="Hug L.A."/>
            <person name="Sharon I."/>
            <person name="Castelle C.J."/>
            <person name="Probst A.J."/>
            <person name="Thomas B.C."/>
            <person name="Singh A."/>
            <person name="Wilkins M.J."/>
            <person name="Karaoz U."/>
            <person name="Brodie E.L."/>
            <person name="Williams K.H."/>
            <person name="Hubbard S.S."/>
            <person name="Banfield J.F."/>
        </authorList>
    </citation>
    <scope>NUCLEOTIDE SEQUENCE [LARGE SCALE GENOMIC DNA]</scope>
</reference>
<evidence type="ECO:0000256" key="4">
    <source>
        <dbReference type="RuleBase" id="RU362026"/>
    </source>
</evidence>
<dbReference type="Gene3D" id="3.40.50.150">
    <property type="entry name" value="Vaccinia Virus protein VP39"/>
    <property type="match status" value="1"/>
</dbReference>
<keyword evidence="2 6" id="KW-0489">Methyltransferase</keyword>
<evidence type="ECO:0000256" key="3">
    <source>
        <dbReference type="ARBA" id="ARBA00022679"/>
    </source>
</evidence>
<evidence type="ECO:0000313" key="6">
    <source>
        <dbReference type="EMBL" id="OGB73666.1"/>
    </source>
</evidence>
<proteinExistence type="inferred from homology"/>
<dbReference type="GO" id="GO:0032259">
    <property type="term" value="P:methylation"/>
    <property type="evidence" value="ECO:0007669"/>
    <property type="project" value="UniProtKB-KW"/>
</dbReference>
<gene>
    <name evidence="6" type="ORF">A3K51_02395</name>
</gene>
<dbReference type="EMBL" id="METD01000001">
    <property type="protein sequence ID" value="OGB73666.1"/>
    <property type="molecule type" value="Genomic_DNA"/>
</dbReference>
<dbReference type="PANTHER" id="PTHR13370:SF3">
    <property type="entry name" value="TRNA (GUANINE(10)-N2)-METHYLTRANSFERASE HOMOLOG"/>
    <property type="match status" value="1"/>
</dbReference>